<dbReference type="RefSeq" id="XP_015410566.1">
    <property type="nucleotide sequence ID" value="XM_015547638.1"/>
</dbReference>
<keyword evidence="2" id="KW-1185">Reference proteome</keyword>
<comment type="caution">
    <text evidence="1">The sequence shown here is derived from an EMBL/GenBank/DDBJ whole genome shotgun (WGS) entry which is preliminary data.</text>
</comment>
<dbReference type="STRING" id="1509407.A0A0L1JDY9"/>
<gene>
    <name evidence="1" type="ORF">ANOM_002381</name>
</gene>
<evidence type="ECO:0000313" key="1">
    <source>
        <dbReference type="EMBL" id="KNG89643.1"/>
    </source>
</evidence>
<dbReference type="AlphaFoldDB" id="A0A0L1JDY9"/>
<name>A0A0L1JDY9_ASPN3</name>
<dbReference type="EMBL" id="JNOM01000027">
    <property type="protein sequence ID" value="KNG89643.1"/>
    <property type="molecule type" value="Genomic_DNA"/>
</dbReference>
<dbReference type="Proteomes" id="UP000037505">
    <property type="component" value="Unassembled WGS sequence"/>
</dbReference>
<reference evidence="1 2" key="1">
    <citation type="submission" date="2014-06" db="EMBL/GenBank/DDBJ databases">
        <title>The Genome of the Aflatoxigenic Filamentous Fungus Aspergillus nomius.</title>
        <authorList>
            <person name="Moore M.G."/>
            <person name="Shannon B.M."/>
            <person name="Brian M.M."/>
        </authorList>
    </citation>
    <scope>NUCLEOTIDE SEQUENCE [LARGE SCALE GENOMIC DNA]</scope>
    <source>
        <strain evidence="1 2">NRRL 13137</strain>
    </source>
</reference>
<accession>A0A0L1JDY9</accession>
<evidence type="ECO:0000313" key="2">
    <source>
        <dbReference type="Proteomes" id="UP000037505"/>
    </source>
</evidence>
<dbReference type="GeneID" id="26804185"/>
<feature type="non-terminal residue" evidence="1">
    <location>
        <position position="189"/>
    </location>
</feature>
<organism evidence="1 2">
    <name type="scientific">Aspergillus nomiae NRRL (strain ATCC 15546 / NRRL 13137 / CBS 260.88 / M93)</name>
    <dbReference type="NCBI Taxonomy" id="1509407"/>
    <lineage>
        <taxon>Eukaryota</taxon>
        <taxon>Fungi</taxon>
        <taxon>Dikarya</taxon>
        <taxon>Ascomycota</taxon>
        <taxon>Pezizomycotina</taxon>
        <taxon>Eurotiomycetes</taxon>
        <taxon>Eurotiomycetidae</taxon>
        <taxon>Eurotiales</taxon>
        <taxon>Aspergillaceae</taxon>
        <taxon>Aspergillus</taxon>
        <taxon>Aspergillus subgen. Circumdati</taxon>
    </lineage>
</organism>
<dbReference type="OrthoDB" id="2364732at2759"/>
<protein>
    <submittedName>
        <fullName evidence="1">Uncharacterized protein</fullName>
    </submittedName>
</protein>
<proteinExistence type="predicted"/>
<sequence length="189" mass="21335">MQDSYLAVHFVANGGPPVSVKAPPRRIFEAPDVIFPVAERTELVKEICERLDCFAIVRINGIPASGKTTLINLTIKHLIEDPWTVIMDIYLSMKLRSHMLIGSYGLDYSRLSDHFRSVRFTKTPMVFDPAQQISPIPDDTMAPEFKPAGLLMSKYESMKLVEGWMKHRLSSISTGVGTEDFKYGVWQVT</sequence>